<protein>
    <submittedName>
        <fullName evidence="2">Uncharacterized protein</fullName>
    </submittedName>
</protein>
<feature type="region of interest" description="Disordered" evidence="1">
    <location>
        <begin position="30"/>
        <end position="57"/>
    </location>
</feature>
<sequence>MISFSSAIISVITAAVGIYGARIAYKKWKEEKDKEEKERKKEKEQAAKKRELNIQERARRENNRRNIDEPLVSYIIQQEAYRKMYMSHDDRCSKDNLPIITYLDEFTGNHPKVKESLSKAKFSELLEKADKSCVSFELLQLINLYLFLDKLEHDIRQEIINCYTKSILNIQKKDLVRQLWDVYLNPDTLKLNSILIIPEGFKYVAIIKQQKNIENQLVNAIIDEYINDLKMLNLSTPTLTWDNILDGTCIDKIPTDKEASELVYDYTDKASGYSVLQGKVYLPTT</sequence>
<name>A0A1I3EQX2_SELRU</name>
<dbReference type="RefSeq" id="WP_075443404.1">
    <property type="nucleotide sequence ID" value="NZ_FOQK01000011.1"/>
</dbReference>
<dbReference type="Proteomes" id="UP000183639">
    <property type="component" value="Unassembled WGS sequence"/>
</dbReference>
<dbReference type="EMBL" id="FOQK01000011">
    <property type="protein sequence ID" value="SFI01338.1"/>
    <property type="molecule type" value="Genomic_DNA"/>
</dbReference>
<reference evidence="2 3" key="1">
    <citation type="submission" date="2016-10" db="EMBL/GenBank/DDBJ databases">
        <authorList>
            <person name="de Groot N.N."/>
        </authorList>
    </citation>
    <scope>NUCLEOTIDE SEQUENCE [LARGE SCALE GENOMIC DNA]</scope>
    <source>
        <strain evidence="2 3">Z108</strain>
    </source>
</reference>
<proteinExistence type="predicted"/>
<evidence type="ECO:0000313" key="3">
    <source>
        <dbReference type="Proteomes" id="UP000183639"/>
    </source>
</evidence>
<evidence type="ECO:0000256" key="1">
    <source>
        <dbReference type="SAM" id="MobiDB-lite"/>
    </source>
</evidence>
<organism evidence="2 3">
    <name type="scientific">Selenomonas ruminantium</name>
    <dbReference type="NCBI Taxonomy" id="971"/>
    <lineage>
        <taxon>Bacteria</taxon>
        <taxon>Bacillati</taxon>
        <taxon>Bacillota</taxon>
        <taxon>Negativicutes</taxon>
        <taxon>Selenomonadales</taxon>
        <taxon>Selenomonadaceae</taxon>
        <taxon>Selenomonas</taxon>
    </lineage>
</organism>
<accession>A0A1I3EQX2</accession>
<evidence type="ECO:0000313" key="2">
    <source>
        <dbReference type="EMBL" id="SFI01338.1"/>
    </source>
</evidence>
<gene>
    <name evidence="2" type="ORF">SAMN04487861_11146</name>
</gene>
<dbReference type="AlphaFoldDB" id="A0A1I3EQX2"/>